<protein>
    <submittedName>
        <fullName evidence="8">MFS general substrate transporter</fullName>
    </submittedName>
</protein>
<keyword evidence="3 6" id="KW-0812">Transmembrane</keyword>
<evidence type="ECO:0000256" key="5">
    <source>
        <dbReference type="ARBA" id="ARBA00023136"/>
    </source>
</evidence>
<dbReference type="InterPro" id="IPR036259">
    <property type="entry name" value="MFS_trans_sf"/>
</dbReference>
<dbReference type="EMBL" id="MU151059">
    <property type="protein sequence ID" value="KAF9453691.1"/>
    <property type="molecule type" value="Genomic_DNA"/>
</dbReference>
<dbReference type="GO" id="GO:0022857">
    <property type="term" value="F:transmembrane transporter activity"/>
    <property type="evidence" value="ECO:0007669"/>
    <property type="project" value="InterPro"/>
</dbReference>
<feature type="transmembrane region" description="Helical" evidence="6">
    <location>
        <begin position="373"/>
        <end position="399"/>
    </location>
</feature>
<dbReference type="PANTHER" id="PTHR23504:SF15">
    <property type="entry name" value="MAJOR FACILITATOR SUPERFAMILY (MFS) PROFILE DOMAIN-CONTAINING PROTEIN"/>
    <property type="match status" value="1"/>
</dbReference>
<keyword evidence="4 6" id="KW-1133">Transmembrane helix</keyword>
<evidence type="ECO:0000256" key="2">
    <source>
        <dbReference type="ARBA" id="ARBA00022448"/>
    </source>
</evidence>
<dbReference type="OrthoDB" id="419616at2759"/>
<dbReference type="SUPFAM" id="SSF103473">
    <property type="entry name" value="MFS general substrate transporter"/>
    <property type="match status" value="1"/>
</dbReference>
<dbReference type="InterPro" id="IPR011701">
    <property type="entry name" value="MFS"/>
</dbReference>
<sequence>MVGDEHTTQDARSSEREPFLLEHAQKNTNSGRTPLPFGQLSILLFLRFCESATVFSVSPFINELLLSLTGGDATKVPYYASVMDASRSGLALVTIFFWSRTSDYLGRKPILLLGIAALATSMLLLGISNTFWMVVLSRCVFGGFVANTSVIQSAIGEMTDESNRADGFGLLHAPWAVGVSIGPLIGGSLANPHAHFPHFFSGEIWQAFPYLLPCATVAFMSSLGFLVVATRFRETLPRRPISMHNPSDEYIPTDAPLPTRALLTPPVLLTVSCYFLLGLSYLAHNAVQPLFLAMPIPVGGLSLQPSQIGFILGLYGLHNSITQTFLLGPSIRRFGLRTVFRSAISAFIPIFLLFPLMNIYAKDWYFHQNTNSRIIMFTLLVLQLALLSVAEFGFGCIFMYINSSAPTKRSLGSVSGLGQTAVSVARFLGPTIANGMLGVSIERNWMGGYAVYFLLSFLVVGSVIVVGKLPKGVWRAEDR</sequence>
<dbReference type="GO" id="GO:0016020">
    <property type="term" value="C:membrane"/>
    <property type="evidence" value="ECO:0007669"/>
    <property type="project" value="UniProtKB-SubCell"/>
</dbReference>
<evidence type="ECO:0000256" key="4">
    <source>
        <dbReference type="ARBA" id="ARBA00022989"/>
    </source>
</evidence>
<feature type="domain" description="Major facilitator superfamily (MFS) profile" evidence="7">
    <location>
        <begin position="39"/>
        <end position="479"/>
    </location>
</feature>
<dbReference type="InterPro" id="IPR020846">
    <property type="entry name" value="MFS_dom"/>
</dbReference>
<evidence type="ECO:0000313" key="8">
    <source>
        <dbReference type="EMBL" id="KAF9453691.1"/>
    </source>
</evidence>
<feature type="transmembrane region" description="Helical" evidence="6">
    <location>
        <begin position="210"/>
        <end position="229"/>
    </location>
</feature>
<dbReference type="InterPro" id="IPR001958">
    <property type="entry name" value="Tet-R_TetA/multi-R_MdtG-like"/>
</dbReference>
<keyword evidence="5 6" id="KW-0472">Membrane</keyword>
<feature type="transmembrane region" description="Helical" evidence="6">
    <location>
        <begin position="307"/>
        <end position="327"/>
    </location>
</feature>
<keyword evidence="9" id="KW-1185">Reference proteome</keyword>
<proteinExistence type="predicted"/>
<dbReference type="PROSITE" id="PS50850">
    <property type="entry name" value="MFS"/>
    <property type="match status" value="1"/>
</dbReference>
<comment type="subcellular location">
    <subcellularLocation>
        <location evidence="1">Membrane</location>
        <topology evidence="1">Multi-pass membrane protein</topology>
    </subcellularLocation>
</comment>
<evidence type="ECO:0000256" key="6">
    <source>
        <dbReference type="SAM" id="Phobius"/>
    </source>
</evidence>
<feature type="transmembrane region" description="Helical" evidence="6">
    <location>
        <begin position="411"/>
        <end position="429"/>
    </location>
</feature>
<gene>
    <name evidence="8" type="ORF">P691DRAFT_719113</name>
</gene>
<dbReference type="Gene3D" id="1.20.1250.20">
    <property type="entry name" value="MFS general substrate transporter like domains"/>
    <property type="match status" value="1"/>
</dbReference>
<feature type="transmembrane region" description="Helical" evidence="6">
    <location>
        <begin position="110"/>
        <end position="127"/>
    </location>
</feature>
<evidence type="ECO:0000256" key="3">
    <source>
        <dbReference type="ARBA" id="ARBA00022692"/>
    </source>
</evidence>
<keyword evidence="2" id="KW-0813">Transport</keyword>
<name>A0A9P5XQX2_9AGAR</name>
<organism evidence="8 9">
    <name type="scientific">Macrolepiota fuliginosa MF-IS2</name>
    <dbReference type="NCBI Taxonomy" id="1400762"/>
    <lineage>
        <taxon>Eukaryota</taxon>
        <taxon>Fungi</taxon>
        <taxon>Dikarya</taxon>
        <taxon>Basidiomycota</taxon>
        <taxon>Agaricomycotina</taxon>
        <taxon>Agaricomycetes</taxon>
        <taxon>Agaricomycetidae</taxon>
        <taxon>Agaricales</taxon>
        <taxon>Agaricineae</taxon>
        <taxon>Agaricaceae</taxon>
        <taxon>Macrolepiota</taxon>
    </lineage>
</organism>
<reference evidence="8" key="1">
    <citation type="submission" date="2020-11" db="EMBL/GenBank/DDBJ databases">
        <authorList>
            <consortium name="DOE Joint Genome Institute"/>
            <person name="Ahrendt S."/>
            <person name="Riley R."/>
            <person name="Andreopoulos W."/>
            <person name="Labutti K."/>
            <person name="Pangilinan J."/>
            <person name="Ruiz-Duenas F.J."/>
            <person name="Barrasa J.M."/>
            <person name="Sanchez-Garcia M."/>
            <person name="Camarero S."/>
            <person name="Miyauchi S."/>
            <person name="Serrano A."/>
            <person name="Linde D."/>
            <person name="Babiker R."/>
            <person name="Drula E."/>
            <person name="Ayuso-Fernandez I."/>
            <person name="Pacheco R."/>
            <person name="Padilla G."/>
            <person name="Ferreira P."/>
            <person name="Barriuso J."/>
            <person name="Kellner H."/>
            <person name="Castanera R."/>
            <person name="Alfaro M."/>
            <person name="Ramirez L."/>
            <person name="Pisabarro A.G."/>
            <person name="Kuo A."/>
            <person name="Tritt A."/>
            <person name="Lipzen A."/>
            <person name="He G."/>
            <person name="Yan M."/>
            <person name="Ng V."/>
            <person name="Cullen D."/>
            <person name="Martin F."/>
            <person name="Rosso M.-N."/>
            <person name="Henrissat B."/>
            <person name="Hibbett D."/>
            <person name="Martinez A.T."/>
            <person name="Grigoriev I.V."/>
        </authorList>
    </citation>
    <scope>NUCLEOTIDE SEQUENCE</scope>
    <source>
        <strain evidence="8">MF-IS2</strain>
    </source>
</reference>
<dbReference type="PRINTS" id="PR01035">
    <property type="entry name" value="TCRTETA"/>
</dbReference>
<dbReference type="PANTHER" id="PTHR23504">
    <property type="entry name" value="MAJOR FACILITATOR SUPERFAMILY DOMAIN-CONTAINING PROTEIN 10"/>
    <property type="match status" value="1"/>
</dbReference>
<dbReference type="CDD" id="cd17330">
    <property type="entry name" value="MFS_SLC46_TetA_like"/>
    <property type="match status" value="1"/>
</dbReference>
<dbReference type="AlphaFoldDB" id="A0A9P5XQX2"/>
<evidence type="ECO:0000256" key="1">
    <source>
        <dbReference type="ARBA" id="ARBA00004141"/>
    </source>
</evidence>
<feature type="transmembrane region" description="Helical" evidence="6">
    <location>
        <begin position="449"/>
        <end position="469"/>
    </location>
</feature>
<comment type="caution">
    <text evidence="8">The sequence shown here is derived from an EMBL/GenBank/DDBJ whole genome shotgun (WGS) entry which is preliminary data.</text>
</comment>
<feature type="transmembrane region" description="Helical" evidence="6">
    <location>
        <begin position="267"/>
        <end position="287"/>
    </location>
</feature>
<dbReference type="Pfam" id="PF07690">
    <property type="entry name" value="MFS_1"/>
    <property type="match status" value="1"/>
</dbReference>
<accession>A0A9P5XQX2</accession>
<evidence type="ECO:0000259" key="7">
    <source>
        <dbReference type="PROSITE" id="PS50850"/>
    </source>
</evidence>
<evidence type="ECO:0000313" key="9">
    <source>
        <dbReference type="Proteomes" id="UP000807342"/>
    </source>
</evidence>
<feature type="transmembrane region" description="Helical" evidence="6">
    <location>
        <begin position="339"/>
        <end position="361"/>
    </location>
</feature>
<dbReference type="Proteomes" id="UP000807342">
    <property type="component" value="Unassembled WGS sequence"/>
</dbReference>